<organism evidence="2 3">
    <name type="scientific">Microbacterium fluvii</name>
    <dbReference type="NCBI Taxonomy" id="415215"/>
    <lineage>
        <taxon>Bacteria</taxon>
        <taxon>Bacillati</taxon>
        <taxon>Actinomycetota</taxon>
        <taxon>Actinomycetes</taxon>
        <taxon>Micrococcales</taxon>
        <taxon>Microbacteriaceae</taxon>
        <taxon>Microbacterium</taxon>
    </lineage>
</organism>
<evidence type="ECO:0000313" key="3">
    <source>
        <dbReference type="Proteomes" id="UP001596507"/>
    </source>
</evidence>
<protein>
    <recommendedName>
        <fullName evidence="4">Lipoprotein</fullName>
    </recommendedName>
</protein>
<feature type="signal peptide" evidence="1">
    <location>
        <begin position="1"/>
        <end position="26"/>
    </location>
</feature>
<evidence type="ECO:0000256" key="1">
    <source>
        <dbReference type="SAM" id="SignalP"/>
    </source>
</evidence>
<accession>A0ABW2HEQ8</accession>
<evidence type="ECO:0000313" key="2">
    <source>
        <dbReference type="EMBL" id="MFC7269777.1"/>
    </source>
</evidence>
<evidence type="ECO:0008006" key="4">
    <source>
        <dbReference type="Google" id="ProtNLM"/>
    </source>
</evidence>
<gene>
    <name evidence="2" type="ORF">ACFQRL_12455</name>
</gene>
<dbReference type="EMBL" id="JBHTBE010000003">
    <property type="protein sequence ID" value="MFC7269777.1"/>
    <property type="molecule type" value="Genomic_DNA"/>
</dbReference>
<keyword evidence="3" id="KW-1185">Reference proteome</keyword>
<reference evidence="3" key="1">
    <citation type="journal article" date="2019" name="Int. J. Syst. Evol. Microbiol.">
        <title>The Global Catalogue of Microorganisms (GCM) 10K type strain sequencing project: providing services to taxonomists for standard genome sequencing and annotation.</title>
        <authorList>
            <consortium name="The Broad Institute Genomics Platform"/>
            <consortium name="The Broad Institute Genome Sequencing Center for Infectious Disease"/>
            <person name="Wu L."/>
            <person name="Ma J."/>
        </authorList>
    </citation>
    <scope>NUCLEOTIDE SEQUENCE [LARGE SCALE GENOMIC DNA]</scope>
    <source>
        <strain evidence="3">CGMCC 1.15772</strain>
    </source>
</reference>
<dbReference type="Proteomes" id="UP001596507">
    <property type="component" value="Unassembled WGS sequence"/>
</dbReference>
<feature type="chain" id="PRO_5045654007" description="Lipoprotein" evidence="1">
    <location>
        <begin position="27"/>
        <end position="141"/>
    </location>
</feature>
<keyword evidence="1" id="KW-0732">Signal</keyword>
<proteinExistence type="predicted"/>
<comment type="caution">
    <text evidence="2">The sequence shown here is derived from an EMBL/GenBank/DDBJ whole genome shotgun (WGS) entry which is preliminary data.</text>
</comment>
<sequence>MPATRIDLRRPCALLFAILAVGVCTACSTTEGDPATWELRSAVTSASTSLTIGASRLECASGVTGELLEPVIAYEPDRIVIRVDAAPNGDQAADCQGNDVVDVDVVLTESVGDRDLVDGACAQDRAATGTVFCDTAVRWSP</sequence>
<dbReference type="RefSeq" id="WP_262874697.1">
    <property type="nucleotide sequence ID" value="NZ_BAABKW010000001.1"/>
</dbReference>
<name>A0ABW2HEQ8_9MICO</name>